<sequence length="61" mass="5746">MSDSFATAGTGDVCIGATEDGALVPTACSARAASYALVTTHGGDAATGMLSDAVPAVPSSA</sequence>
<proteinExistence type="predicted"/>
<gene>
    <name evidence="1" type="ORF">E2562_013408</name>
</gene>
<accession>A0A6G1EAH8</accession>
<dbReference type="Proteomes" id="UP000479710">
    <property type="component" value="Unassembled WGS sequence"/>
</dbReference>
<dbReference type="EMBL" id="SPHZ02000004">
    <property type="protein sequence ID" value="KAF0921671.1"/>
    <property type="molecule type" value="Genomic_DNA"/>
</dbReference>
<evidence type="ECO:0000313" key="1">
    <source>
        <dbReference type="EMBL" id="KAF0921671.1"/>
    </source>
</evidence>
<protein>
    <submittedName>
        <fullName evidence="1">Uncharacterized protein</fullName>
    </submittedName>
</protein>
<name>A0A6G1EAH8_9ORYZ</name>
<organism evidence="1 2">
    <name type="scientific">Oryza meyeriana var. granulata</name>
    <dbReference type="NCBI Taxonomy" id="110450"/>
    <lineage>
        <taxon>Eukaryota</taxon>
        <taxon>Viridiplantae</taxon>
        <taxon>Streptophyta</taxon>
        <taxon>Embryophyta</taxon>
        <taxon>Tracheophyta</taxon>
        <taxon>Spermatophyta</taxon>
        <taxon>Magnoliopsida</taxon>
        <taxon>Liliopsida</taxon>
        <taxon>Poales</taxon>
        <taxon>Poaceae</taxon>
        <taxon>BOP clade</taxon>
        <taxon>Oryzoideae</taxon>
        <taxon>Oryzeae</taxon>
        <taxon>Oryzinae</taxon>
        <taxon>Oryza</taxon>
        <taxon>Oryza meyeriana</taxon>
    </lineage>
</organism>
<comment type="caution">
    <text evidence="1">The sequence shown here is derived from an EMBL/GenBank/DDBJ whole genome shotgun (WGS) entry which is preliminary data.</text>
</comment>
<evidence type="ECO:0000313" key="2">
    <source>
        <dbReference type="Proteomes" id="UP000479710"/>
    </source>
</evidence>
<reference evidence="1 2" key="1">
    <citation type="submission" date="2019-11" db="EMBL/GenBank/DDBJ databases">
        <title>Whole genome sequence of Oryza granulata.</title>
        <authorList>
            <person name="Li W."/>
        </authorList>
    </citation>
    <scope>NUCLEOTIDE SEQUENCE [LARGE SCALE GENOMIC DNA]</scope>
    <source>
        <strain evidence="2">cv. Menghai</strain>
        <tissue evidence="1">Leaf</tissue>
    </source>
</reference>
<keyword evidence="2" id="KW-1185">Reference proteome</keyword>
<dbReference type="AlphaFoldDB" id="A0A6G1EAH8"/>